<evidence type="ECO:0000256" key="3">
    <source>
        <dbReference type="ARBA" id="ARBA00022475"/>
    </source>
</evidence>
<evidence type="ECO:0000259" key="9">
    <source>
        <dbReference type="Pfam" id="PF21082"/>
    </source>
</evidence>
<comment type="subcellular location">
    <subcellularLocation>
        <location evidence="1">Cell membrane</location>
        <topology evidence="1">Multi-pass membrane protein</topology>
    </subcellularLocation>
</comment>
<evidence type="ECO:0000313" key="10">
    <source>
        <dbReference type="EMBL" id="SCX98444.1"/>
    </source>
</evidence>
<dbReference type="SUPFAM" id="SSF50182">
    <property type="entry name" value="Sm-like ribonucleoproteins"/>
    <property type="match status" value="1"/>
</dbReference>
<dbReference type="Gene3D" id="1.10.287.1260">
    <property type="match status" value="1"/>
</dbReference>
<evidence type="ECO:0000313" key="11">
    <source>
        <dbReference type="Proteomes" id="UP000183104"/>
    </source>
</evidence>
<dbReference type="PANTHER" id="PTHR30347:SF1">
    <property type="entry name" value="MECHANOSENSITIVE CHANNEL MSCK"/>
    <property type="match status" value="1"/>
</dbReference>
<evidence type="ECO:0000256" key="6">
    <source>
        <dbReference type="ARBA" id="ARBA00023136"/>
    </source>
</evidence>
<feature type="transmembrane region" description="Helical" evidence="7">
    <location>
        <begin position="478"/>
        <end position="507"/>
    </location>
</feature>
<dbReference type="InterPro" id="IPR006685">
    <property type="entry name" value="MscS_channel_2nd"/>
</dbReference>
<name>A0A1G5C823_9GAMM</name>
<dbReference type="InterPro" id="IPR011014">
    <property type="entry name" value="MscS_channel_TM-2"/>
</dbReference>
<evidence type="ECO:0000256" key="2">
    <source>
        <dbReference type="ARBA" id="ARBA00008017"/>
    </source>
</evidence>
<keyword evidence="4 7" id="KW-0812">Transmembrane</keyword>
<keyword evidence="5 7" id="KW-1133">Transmembrane helix</keyword>
<keyword evidence="6 7" id="KW-0472">Membrane</keyword>
<dbReference type="RefSeq" id="WP_054966560.1">
    <property type="nucleotide sequence ID" value="NZ_FMUN01000002.1"/>
</dbReference>
<protein>
    <submittedName>
        <fullName evidence="10">Mechanosensitive ion channel</fullName>
    </submittedName>
</protein>
<dbReference type="InterPro" id="IPR011066">
    <property type="entry name" value="MscS_channel_C_sf"/>
</dbReference>
<feature type="transmembrane region" description="Helical" evidence="7">
    <location>
        <begin position="360"/>
        <end position="381"/>
    </location>
</feature>
<reference evidence="11" key="1">
    <citation type="submission" date="2016-10" db="EMBL/GenBank/DDBJ databases">
        <authorList>
            <person name="Varghese N."/>
        </authorList>
    </citation>
    <scope>NUCLEOTIDE SEQUENCE [LARGE SCALE GENOMIC DNA]</scope>
    <source>
        <strain evidence="11">HL 19</strain>
    </source>
</reference>
<feature type="domain" description="Mechanosensitive ion channel MscS C-terminal" evidence="9">
    <location>
        <begin position="570"/>
        <end position="650"/>
    </location>
</feature>
<feature type="domain" description="Mechanosensitive ion channel MscS" evidence="8">
    <location>
        <begin position="494"/>
        <end position="561"/>
    </location>
</feature>
<dbReference type="GO" id="GO:0005886">
    <property type="term" value="C:plasma membrane"/>
    <property type="evidence" value="ECO:0007669"/>
    <property type="project" value="UniProtKB-SubCell"/>
</dbReference>
<sequence>MEESGKTAFGRLSFVGLLALPLLLALPFLPLLSLAGEAEVPMETVVEEGPYPWAPETLEKAGGQAVAIASIRPGWGLPTAEEVHWGLGLGLVAGLAIGWYLRRTADRWGRGRGDDTRRSRLGHLGQGLAWAVRDRAFSLAVPAALVGALELVEARDLPSAFLLEVALGLFAVYRLGVALFPVLLRPFESDDLAKRLDQPGVKRLWNAGRGLFAVTGVAAFLLIAHQNYPLPVELQSVVTLLLTLLALPPLWGLRHRAGWRSIGGAEAGERLAPARELALGLGRLLVAATALGLPALAATGHYRLAGFLLLNLLASILLLLAAGALATGLARGIGRLKQGRPPESLAPILTPDRQANVVDLLAVLVRGVVLLGGVLSVLALWQFPLERVWWSIRPVLFGFQIGQYEFSLVGLGVGLAVFLVVFYFGRWLRAGLHHRVLPRFTPDIGLRNSISSLVFYAVLVVGGFIAISAAGFDLTNLAIIAGALSVGIGFGLQNVINNFVSGLILLFERPIKVGDVVEYQGQWAEVLHIRVRSTVVRTYDRAELIVPNSELVSFTVTNWTHSDYRTRLIITVGVAYGSDTQQVRELLLQTAREHPGVYPDPEPAVFFRDFGDSALLFELRCFTHLDNVLTVPSDLRFRIDALFREHGITIPFPQRDVHFLTAPS</sequence>
<accession>A0A1G5C823</accession>
<comment type="similarity">
    <text evidence="2">Belongs to the MscS (TC 1.A.23) family.</text>
</comment>
<feature type="transmembrane region" description="Helical" evidence="7">
    <location>
        <begin position="453"/>
        <end position="472"/>
    </location>
</feature>
<evidence type="ECO:0000259" key="8">
    <source>
        <dbReference type="Pfam" id="PF00924"/>
    </source>
</evidence>
<dbReference type="Proteomes" id="UP000183104">
    <property type="component" value="Unassembled WGS sequence"/>
</dbReference>
<dbReference type="InterPro" id="IPR052702">
    <property type="entry name" value="MscS-like_channel"/>
</dbReference>
<feature type="transmembrane region" description="Helical" evidence="7">
    <location>
        <begin position="204"/>
        <end position="224"/>
    </location>
</feature>
<proteinExistence type="inferred from homology"/>
<dbReference type="Gene3D" id="3.30.70.100">
    <property type="match status" value="1"/>
</dbReference>
<feature type="transmembrane region" description="Helical" evidence="7">
    <location>
        <begin position="304"/>
        <end position="330"/>
    </location>
</feature>
<feature type="transmembrane region" description="Helical" evidence="7">
    <location>
        <begin position="83"/>
        <end position="101"/>
    </location>
</feature>
<evidence type="ECO:0000256" key="1">
    <source>
        <dbReference type="ARBA" id="ARBA00004651"/>
    </source>
</evidence>
<dbReference type="GO" id="GO:0008381">
    <property type="term" value="F:mechanosensitive monoatomic ion channel activity"/>
    <property type="evidence" value="ECO:0007669"/>
    <property type="project" value="UniProtKB-ARBA"/>
</dbReference>
<dbReference type="PANTHER" id="PTHR30347">
    <property type="entry name" value="POTASSIUM CHANNEL RELATED"/>
    <property type="match status" value="1"/>
</dbReference>
<organism evidence="10 11">
    <name type="scientific">Thiohalorhabdus denitrificans</name>
    <dbReference type="NCBI Taxonomy" id="381306"/>
    <lineage>
        <taxon>Bacteria</taxon>
        <taxon>Pseudomonadati</taxon>
        <taxon>Pseudomonadota</taxon>
        <taxon>Gammaproteobacteria</taxon>
        <taxon>Thiohalorhabdales</taxon>
        <taxon>Thiohalorhabdaceae</taxon>
        <taxon>Thiohalorhabdus</taxon>
    </lineage>
</organism>
<evidence type="ECO:0000256" key="4">
    <source>
        <dbReference type="ARBA" id="ARBA00022692"/>
    </source>
</evidence>
<dbReference type="InterPro" id="IPR023408">
    <property type="entry name" value="MscS_beta-dom_sf"/>
</dbReference>
<evidence type="ECO:0000256" key="7">
    <source>
        <dbReference type="SAM" id="Phobius"/>
    </source>
</evidence>
<dbReference type="SUPFAM" id="SSF82689">
    <property type="entry name" value="Mechanosensitive channel protein MscS (YggB), C-terminal domain"/>
    <property type="match status" value="1"/>
</dbReference>
<dbReference type="SUPFAM" id="SSF82861">
    <property type="entry name" value="Mechanosensitive channel protein MscS (YggB), transmembrane region"/>
    <property type="match status" value="1"/>
</dbReference>
<dbReference type="Gene3D" id="2.30.30.60">
    <property type="match status" value="1"/>
</dbReference>
<feature type="transmembrane region" description="Helical" evidence="7">
    <location>
        <begin position="160"/>
        <end position="184"/>
    </location>
</feature>
<evidence type="ECO:0000256" key="5">
    <source>
        <dbReference type="ARBA" id="ARBA00022989"/>
    </source>
</evidence>
<gene>
    <name evidence="10" type="ORF">SAMN05661077_0936</name>
</gene>
<dbReference type="InterPro" id="IPR010920">
    <property type="entry name" value="LSM_dom_sf"/>
</dbReference>
<dbReference type="AlphaFoldDB" id="A0A1G5C823"/>
<feature type="transmembrane region" description="Helical" evidence="7">
    <location>
        <begin position="12"/>
        <end position="32"/>
    </location>
</feature>
<feature type="transmembrane region" description="Helical" evidence="7">
    <location>
        <begin position="277"/>
        <end position="298"/>
    </location>
</feature>
<feature type="transmembrane region" description="Helical" evidence="7">
    <location>
        <begin position="136"/>
        <end position="154"/>
    </location>
</feature>
<dbReference type="Pfam" id="PF00924">
    <property type="entry name" value="MS_channel_2nd"/>
    <property type="match status" value="1"/>
</dbReference>
<feature type="transmembrane region" description="Helical" evidence="7">
    <location>
        <begin position="236"/>
        <end position="253"/>
    </location>
</feature>
<keyword evidence="3" id="KW-1003">Cell membrane</keyword>
<feature type="transmembrane region" description="Helical" evidence="7">
    <location>
        <begin position="401"/>
        <end position="425"/>
    </location>
</feature>
<dbReference type="EMBL" id="FMUN01000002">
    <property type="protein sequence ID" value="SCX98444.1"/>
    <property type="molecule type" value="Genomic_DNA"/>
</dbReference>
<dbReference type="OrthoDB" id="9799209at2"/>
<keyword evidence="11" id="KW-1185">Reference proteome</keyword>
<dbReference type="Pfam" id="PF21082">
    <property type="entry name" value="MS_channel_3rd"/>
    <property type="match status" value="1"/>
</dbReference>
<dbReference type="InterPro" id="IPR049278">
    <property type="entry name" value="MS_channel_C"/>
</dbReference>